<accession>A0A7I8DP83</accession>
<dbReference type="KEGG" id="acht:bsdcttw_32510"/>
<dbReference type="EMBL" id="AP023368">
    <property type="protein sequence ID" value="BCK00211.1"/>
    <property type="molecule type" value="Genomic_DNA"/>
</dbReference>
<evidence type="ECO:0000313" key="3">
    <source>
        <dbReference type="Proteomes" id="UP000515703"/>
    </source>
</evidence>
<dbReference type="Gene3D" id="1.10.10.10">
    <property type="entry name" value="Winged helix-like DNA-binding domain superfamily/Winged helix DNA-binding domain"/>
    <property type="match status" value="1"/>
</dbReference>
<dbReference type="Proteomes" id="UP000515703">
    <property type="component" value="Chromosome"/>
</dbReference>
<evidence type="ECO:0000259" key="1">
    <source>
        <dbReference type="SMART" id="SM00418"/>
    </source>
</evidence>
<protein>
    <submittedName>
        <fullName evidence="2">Transcriptional regulator</fullName>
    </submittedName>
</protein>
<dbReference type="SMART" id="SM00418">
    <property type="entry name" value="HTH_ARSR"/>
    <property type="match status" value="1"/>
</dbReference>
<sequence>MLHIKSLDEGLEVFKALGSDIRVDIIKLLLKNKGMSMNELAASLNITNGALTSHIKKLEDCGIVSIVNEPAVHGNQKTCMVWLDKILIDLDTTDTHKNIYETEIRIGHYTNFQIHPICGLATAYRFVGEVDDPRYFTHPDRVDADILWFNKGYIEYVIPNFVPAYQKIDQLSICAEIGTKAPETSSSVPAVIDFMLNDTPIGSWRSPGDFADNTSGIFTPDWWYRNWKQYGMLKNITINNNGTFLDGLKISSVSLKDFMLDYKSTIKFRFSIDSEAEHTGGITIFGRNFGNYNQNINIRIHYSPM</sequence>
<reference evidence="2 3" key="2">
    <citation type="submission" date="2020-08" db="EMBL/GenBank/DDBJ databases">
        <authorList>
            <person name="Ueki A."/>
            <person name="Tonouchi A."/>
        </authorList>
    </citation>
    <scope>NUCLEOTIDE SEQUENCE [LARGE SCALE GENOMIC DNA]</scope>
    <source>
        <strain evidence="2 3">CTTW</strain>
    </source>
</reference>
<dbReference type="SUPFAM" id="SSF46785">
    <property type="entry name" value="Winged helix' DNA-binding domain"/>
    <property type="match status" value="1"/>
</dbReference>
<organism evidence="2 3">
    <name type="scientific">Anaerocolumna chitinilytica</name>
    <dbReference type="NCBI Taxonomy" id="1727145"/>
    <lineage>
        <taxon>Bacteria</taxon>
        <taxon>Bacillati</taxon>
        <taxon>Bacillota</taxon>
        <taxon>Clostridia</taxon>
        <taxon>Lachnospirales</taxon>
        <taxon>Lachnospiraceae</taxon>
        <taxon>Anaerocolumna</taxon>
    </lineage>
</organism>
<dbReference type="InterPro" id="IPR001845">
    <property type="entry name" value="HTH_ArsR_DNA-bd_dom"/>
</dbReference>
<gene>
    <name evidence="2" type="ORF">bsdcttw_32510</name>
</gene>
<dbReference type="AlphaFoldDB" id="A0A7I8DP83"/>
<keyword evidence="3" id="KW-1185">Reference proteome</keyword>
<dbReference type="InterPro" id="IPR036388">
    <property type="entry name" value="WH-like_DNA-bd_sf"/>
</dbReference>
<dbReference type="CDD" id="cd00090">
    <property type="entry name" value="HTH_ARSR"/>
    <property type="match status" value="1"/>
</dbReference>
<dbReference type="Pfam" id="PF13412">
    <property type="entry name" value="HTH_24"/>
    <property type="match status" value="1"/>
</dbReference>
<reference evidence="2 3" key="1">
    <citation type="submission" date="2020-08" db="EMBL/GenBank/DDBJ databases">
        <title>Draft genome sequencing of an Anaerocolumna strain isolated from anoxic soil subjected to BSD treatment.</title>
        <authorList>
            <person name="Uek A."/>
            <person name="Tonouchi A."/>
        </authorList>
    </citation>
    <scope>NUCLEOTIDE SEQUENCE [LARGE SCALE GENOMIC DNA]</scope>
    <source>
        <strain evidence="2 3">CTTW</strain>
    </source>
</reference>
<feature type="domain" description="HTH arsR-type" evidence="1">
    <location>
        <begin position="12"/>
        <end position="95"/>
    </location>
</feature>
<dbReference type="RefSeq" id="WP_185255906.1">
    <property type="nucleotide sequence ID" value="NZ_AP023368.1"/>
</dbReference>
<name>A0A7I8DP83_9FIRM</name>
<evidence type="ECO:0000313" key="2">
    <source>
        <dbReference type="EMBL" id="BCK00211.1"/>
    </source>
</evidence>
<proteinExistence type="predicted"/>
<dbReference type="InterPro" id="IPR036390">
    <property type="entry name" value="WH_DNA-bd_sf"/>
</dbReference>
<dbReference type="InterPro" id="IPR011991">
    <property type="entry name" value="ArsR-like_HTH"/>
</dbReference>
<dbReference type="GO" id="GO:0003700">
    <property type="term" value="F:DNA-binding transcription factor activity"/>
    <property type="evidence" value="ECO:0007669"/>
    <property type="project" value="InterPro"/>
</dbReference>